<keyword evidence="3" id="KW-1185">Reference proteome</keyword>
<dbReference type="AlphaFoldDB" id="A0A328C947"/>
<evidence type="ECO:0000313" key="2">
    <source>
        <dbReference type="EMBL" id="RAL25147.1"/>
    </source>
</evidence>
<gene>
    <name evidence="2" type="ORF">DL240_02745</name>
</gene>
<dbReference type="Proteomes" id="UP000249169">
    <property type="component" value="Unassembled WGS sequence"/>
</dbReference>
<feature type="signal peptide" evidence="1">
    <location>
        <begin position="1"/>
        <end position="22"/>
    </location>
</feature>
<dbReference type="RefSeq" id="WP_111728319.1">
    <property type="nucleotide sequence ID" value="NZ_QHKO01000001.1"/>
</dbReference>
<comment type="caution">
    <text evidence="2">The sequence shown here is derived from an EMBL/GenBank/DDBJ whole genome shotgun (WGS) entry which is preliminary data.</text>
</comment>
<organism evidence="2 3">
    <name type="scientific">Lujinxingia litoralis</name>
    <dbReference type="NCBI Taxonomy" id="2211119"/>
    <lineage>
        <taxon>Bacteria</taxon>
        <taxon>Deltaproteobacteria</taxon>
        <taxon>Bradymonadales</taxon>
        <taxon>Lujinxingiaceae</taxon>
        <taxon>Lujinxingia</taxon>
    </lineage>
</organism>
<feature type="chain" id="PRO_5016376044" description="Outer membrane protein beta-barrel domain-containing protein" evidence="1">
    <location>
        <begin position="23"/>
        <end position="196"/>
    </location>
</feature>
<dbReference type="EMBL" id="QHKO01000001">
    <property type="protein sequence ID" value="RAL25147.1"/>
    <property type="molecule type" value="Genomic_DNA"/>
</dbReference>
<name>A0A328C947_9DELT</name>
<evidence type="ECO:0008006" key="4">
    <source>
        <dbReference type="Google" id="ProtNLM"/>
    </source>
</evidence>
<sequence length="196" mass="21219">MKNVLYTCVLAFVVLTANTAFAAAPTTPPPSIPETSERSAPLRADVEIDPIAYAFGGFSLHVGLRFSRVRIDLGAFAATLPEAMHRNPEFDAAMRGFGMKLDVYLWDDQTGPFAGIEAGVLTSTVFERDSGVASEVTRIAPGLRLGWMIPITGGFYALPWVGVGYTPGVDDRVVAGKTFTESPWTLFPTVHLGYRF</sequence>
<proteinExistence type="predicted"/>
<evidence type="ECO:0000256" key="1">
    <source>
        <dbReference type="SAM" id="SignalP"/>
    </source>
</evidence>
<keyword evidence="1" id="KW-0732">Signal</keyword>
<reference evidence="2 3" key="1">
    <citation type="submission" date="2018-05" db="EMBL/GenBank/DDBJ databases">
        <title>Lujinxingia marina gen. nov. sp. nov., a new facultative anaerobic member of the class Deltaproteobacteria, and proposal of Lujinxingaceae fam. nov.</title>
        <authorList>
            <person name="Li C.-M."/>
        </authorList>
    </citation>
    <scope>NUCLEOTIDE SEQUENCE [LARGE SCALE GENOMIC DNA]</scope>
    <source>
        <strain evidence="2 3">B210</strain>
    </source>
</reference>
<protein>
    <recommendedName>
        <fullName evidence="4">Outer membrane protein beta-barrel domain-containing protein</fullName>
    </recommendedName>
</protein>
<accession>A0A328C947</accession>
<evidence type="ECO:0000313" key="3">
    <source>
        <dbReference type="Proteomes" id="UP000249169"/>
    </source>
</evidence>
<dbReference type="OrthoDB" id="7064115at2"/>